<feature type="transmembrane region" description="Helical" evidence="8">
    <location>
        <begin position="269"/>
        <end position="287"/>
    </location>
</feature>
<dbReference type="PANTHER" id="PTHR23501:SF191">
    <property type="entry name" value="VACUOLAR BASIC AMINO ACID TRANSPORTER 4"/>
    <property type="match status" value="1"/>
</dbReference>
<dbReference type="InterPro" id="IPR011701">
    <property type="entry name" value="MFS"/>
</dbReference>
<dbReference type="PANTHER" id="PTHR23501">
    <property type="entry name" value="MAJOR FACILITATOR SUPERFAMILY"/>
    <property type="match status" value="1"/>
</dbReference>
<feature type="transmembrane region" description="Helical" evidence="8">
    <location>
        <begin position="440"/>
        <end position="462"/>
    </location>
</feature>
<dbReference type="CDD" id="cd17502">
    <property type="entry name" value="MFS_Azr1_MDR_like"/>
    <property type="match status" value="1"/>
</dbReference>
<comment type="similarity">
    <text evidence="2">Belongs to the major facilitator superfamily.</text>
</comment>
<keyword evidence="5 8" id="KW-1133">Transmembrane helix</keyword>
<evidence type="ECO:0000256" key="1">
    <source>
        <dbReference type="ARBA" id="ARBA00004127"/>
    </source>
</evidence>
<evidence type="ECO:0000256" key="7">
    <source>
        <dbReference type="SAM" id="MobiDB-lite"/>
    </source>
</evidence>
<comment type="caution">
    <text evidence="10">The sequence shown here is derived from an EMBL/GenBank/DDBJ whole genome shotgun (WGS) entry which is preliminary data.</text>
</comment>
<evidence type="ECO:0000256" key="4">
    <source>
        <dbReference type="ARBA" id="ARBA00022692"/>
    </source>
</evidence>
<feature type="compositionally biased region" description="Acidic residues" evidence="7">
    <location>
        <begin position="1"/>
        <end position="13"/>
    </location>
</feature>
<evidence type="ECO:0000256" key="6">
    <source>
        <dbReference type="ARBA" id="ARBA00023136"/>
    </source>
</evidence>
<feature type="transmembrane region" description="Helical" evidence="8">
    <location>
        <begin position="406"/>
        <end position="428"/>
    </location>
</feature>
<feature type="transmembrane region" description="Helical" evidence="8">
    <location>
        <begin position="510"/>
        <end position="529"/>
    </location>
</feature>
<feature type="transmembrane region" description="Helical" evidence="8">
    <location>
        <begin position="307"/>
        <end position="327"/>
    </location>
</feature>
<sequence>MALEDRDIDEQEAQEASRLLGDTSAEDDQEAQVDAAEREELANGRLVTIFLSLYVGVFLSALDGTIVATLLSRIASDFNELRSVSWIATGYLISQAAAQPLYGKLSDIFGRKPLLLVSNVLFGIGSVLCGVAPNIWFLVFARVIAGSGGGGLTTLSAITLSDIVSLRQRGLLQGIGNVLYGCGAAFGGIVGGVLAESVGWRWTFALQGPIIVLSIAAIQFNLQLPQKEVNKDLLKRIDFLGSFTLVTGLCLFLFSVSVGGTYFSWKSAIVVMPLSLSFIVLGAFAYIELYVAEEPVIPLFLLKDRTVAGSAFTSFFMTQVYFSNIFYTAIYSISVKGDSATKSGSSLIPQFIGSALGSLVCGVYMRSTGRYKPMSYLAGSCLTLGSLLLCTVHLDTNTTLVGSYLFLPGFGGGMFLTITLVGLIAAVPQEFQAVSTSIQYGFRGVGSTIGVAISAAIFQNILGLQLHRRITGPGSEEIIDLVSDSVDNISRIPEAMRESVTLSYLEACRAVFYSSALMAILAFVSSIFMKEHVLHKTVNRSR</sequence>
<dbReference type="EMBL" id="JBBJBU010000001">
    <property type="protein sequence ID" value="KAK7207114.1"/>
    <property type="molecule type" value="Genomic_DNA"/>
</dbReference>
<accession>A0ABR1FB91</accession>
<comment type="subcellular location">
    <subcellularLocation>
        <location evidence="1">Endomembrane system</location>
        <topology evidence="1">Multi-pass membrane protein</topology>
    </subcellularLocation>
</comment>
<dbReference type="PROSITE" id="PS50850">
    <property type="entry name" value="MFS"/>
    <property type="match status" value="1"/>
</dbReference>
<evidence type="ECO:0000256" key="3">
    <source>
        <dbReference type="ARBA" id="ARBA00022448"/>
    </source>
</evidence>
<dbReference type="Pfam" id="PF07690">
    <property type="entry name" value="MFS_1"/>
    <property type="match status" value="1"/>
</dbReference>
<reference evidence="10 11" key="1">
    <citation type="submission" date="2024-03" db="EMBL/GenBank/DDBJ databases">
        <title>Genome-scale model development and genomic sequencing of the oleaginous clade Lipomyces.</title>
        <authorList>
            <consortium name="Lawrence Berkeley National Laboratory"/>
            <person name="Czajka J.J."/>
            <person name="Han Y."/>
            <person name="Kim J."/>
            <person name="Mondo S.J."/>
            <person name="Hofstad B.A."/>
            <person name="Robles A."/>
            <person name="Haridas S."/>
            <person name="Riley R."/>
            <person name="LaButti K."/>
            <person name="Pangilinan J."/>
            <person name="Andreopoulos W."/>
            <person name="Lipzen A."/>
            <person name="Yan J."/>
            <person name="Wang M."/>
            <person name="Ng V."/>
            <person name="Grigoriev I.V."/>
            <person name="Spatafora J.W."/>
            <person name="Magnuson J.K."/>
            <person name="Baker S.E."/>
            <person name="Pomraning K.R."/>
        </authorList>
    </citation>
    <scope>NUCLEOTIDE SEQUENCE [LARGE SCALE GENOMIC DNA]</scope>
    <source>
        <strain evidence="10 11">Phaff 52-87</strain>
    </source>
</reference>
<evidence type="ECO:0000256" key="5">
    <source>
        <dbReference type="ARBA" id="ARBA00022989"/>
    </source>
</evidence>
<keyword evidence="3" id="KW-0813">Transport</keyword>
<evidence type="ECO:0000313" key="11">
    <source>
        <dbReference type="Proteomes" id="UP001498771"/>
    </source>
</evidence>
<feature type="region of interest" description="Disordered" evidence="7">
    <location>
        <begin position="1"/>
        <end position="34"/>
    </location>
</feature>
<evidence type="ECO:0000256" key="2">
    <source>
        <dbReference type="ARBA" id="ARBA00008335"/>
    </source>
</evidence>
<dbReference type="SUPFAM" id="SSF103473">
    <property type="entry name" value="MFS general substrate transporter"/>
    <property type="match status" value="1"/>
</dbReference>
<gene>
    <name evidence="10" type="ORF">BZA70DRAFT_252758</name>
</gene>
<feature type="transmembrane region" description="Helical" evidence="8">
    <location>
        <begin position="46"/>
        <end position="71"/>
    </location>
</feature>
<dbReference type="InterPro" id="IPR036259">
    <property type="entry name" value="MFS_trans_sf"/>
</dbReference>
<protein>
    <submittedName>
        <fullName evidence="10">MFS multidrug transporter</fullName>
    </submittedName>
</protein>
<keyword evidence="6 8" id="KW-0472">Membrane</keyword>
<dbReference type="Proteomes" id="UP001498771">
    <property type="component" value="Unassembled WGS sequence"/>
</dbReference>
<feature type="transmembrane region" description="Helical" evidence="8">
    <location>
        <begin position="178"/>
        <end position="198"/>
    </location>
</feature>
<dbReference type="InterPro" id="IPR020846">
    <property type="entry name" value="MFS_dom"/>
</dbReference>
<feature type="transmembrane region" description="Helical" evidence="8">
    <location>
        <begin position="376"/>
        <end position="394"/>
    </location>
</feature>
<dbReference type="Gene3D" id="1.20.1250.20">
    <property type="entry name" value="MFS general substrate transporter like domains"/>
    <property type="match status" value="1"/>
</dbReference>
<dbReference type="Gene3D" id="1.20.1720.10">
    <property type="entry name" value="Multidrug resistance protein D"/>
    <property type="match status" value="1"/>
</dbReference>
<evidence type="ECO:0000259" key="9">
    <source>
        <dbReference type="PROSITE" id="PS50850"/>
    </source>
</evidence>
<evidence type="ECO:0000256" key="8">
    <source>
        <dbReference type="SAM" id="Phobius"/>
    </source>
</evidence>
<keyword evidence="11" id="KW-1185">Reference proteome</keyword>
<feature type="transmembrane region" description="Helical" evidence="8">
    <location>
        <begin position="114"/>
        <end position="137"/>
    </location>
</feature>
<dbReference type="GeneID" id="90036239"/>
<keyword evidence="4 8" id="KW-0812">Transmembrane</keyword>
<dbReference type="RefSeq" id="XP_064770147.1">
    <property type="nucleotide sequence ID" value="XM_064910727.1"/>
</dbReference>
<feature type="transmembrane region" description="Helical" evidence="8">
    <location>
        <begin position="243"/>
        <end position="263"/>
    </location>
</feature>
<proteinExistence type="inferred from homology"/>
<name>A0ABR1FB91_9ASCO</name>
<evidence type="ECO:0000313" key="10">
    <source>
        <dbReference type="EMBL" id="KAK7207114.1"/>
    </source>
</evidence>
<feature type="transmembrane region" description="Helical" evidence="8">
    <location>
        <begin position="204"/>
        <end position="222"/>
    </location>
</feature>
<organism evidence="10 11">
    <name type="scientific">Myxozyma melibiosi</name>
    <dbReference type="NCBI Taxonomy" id="54550"/>
    <lineage>
        <taxon>Eukaryota</taxon>
        <taxon>Fungi</taxon>
        <taxon>Dikarya</taxon>
        <taxon>Ascomycota</taxon>
        <taxon>Saccharomycotina</taxon>
        <taxon>Lipomycetes</taxon>
        <taxon>Lipomycetales</taxon>
        <taxon>Lipomycetaceae</taxon>
        <taxon>Myxozyma</taxon>
    </lineage>
</organism>
<feature type="transmembrane region" description="Helical" evidence="8">
    <location>
        <begin position="143"/>
        <end position="166"/>
    </location>
</feature>
<feature type="domain" description="Major facilitator superfamily (MFS) profile" evidence="9">
    <location>
        <begin position="49"/>
        <end position="534"/>
    </location>
</feature>